<reference evidence="2" key="1">
    <citation type="submission" date="2022-11" db="UniProtKB">
        <authorList>
            <consortium name="WormBaseParasite"/>
        </authorList>
    </citation>
    <scope>IDENTIFICATION</scope>
</reference>
<proteinExistence type="predicted"/>
<dbReference type="WBParaSite" id="ES5_v2.g13535.t1">
    <property type="protein sequence ID" value="ES5_v2.g13535.t1"/>
    <property type="gene ID" value="ES5_v2.g13535"/>
</dbReference>
<protein>
    <submittedName>
        <fullName evidence="2">C6 domain-containing protein</fullName>
    </submittedName>
</protein>
<organism evidence="1 2">
    <name type="scientific">Panagrolaimus sp. ES5</name>
    <dbReference type="NCBI Taxonomy" id="591445"/>
    <lineage>
        <taxon>Eukaryota</taxon>
        <taxon>Metazoa</taxon>
        <taxon>Ecdysozoa</taxon>
        <taxon>Nematoda</taxon>
        <taxon>Chromadorea</taxon>
        <taxon>Rhabditida</taxon>
        <taxon>Tylenchina</taxon>
        <taxon>Panagrolaimomorpha</taxon>
        <taxon>Panagrolaimoidea</taxon>
        <taxon>Panagrolaimidae</taxon>
        <taxon>Panagrolaimus</taxon>
    </lineage>
</organism>
<dbReference type="Proteomes" id="UP000887579">
    <property type="component" value="Unplaced"/>
</dbReference>
<accession>A0AC34F8H2</accession>
<sequence>MGLVDSCFPTSPGGTPITTTTSATITTTTVITGDCCPALIQTPTEVTFAADGNMTFTYNDDTCRSAATIFCGQPNNVPGLELRPAIVANRINYMTTGDVAETITFPATCVNGIWQVGEPPLNVVTIECQLADPPQN</sequence>
<evidence type="ECO:0000313" key="2">
    <source>
        <dbReference type="WBParaSite" id="ES5_v2.g13535.t1"/>
    </source>
</evidence>
<evidence type="ECO:0000313" key="1">
    <source>
        <dbReference type="Proteomes" id="UP000887579"/>
    </source>
</evidence>
<name>A0AC34F8H2_9BILA</name>